<dbReference type="BioCyc" id="AURANTIMONAS:SI859A1_02215-MONOMER"/>
<dbReference type="Proteomes" id="UP000000321">
    <property type="component" value="Unassembled WGS sequence"/>
</dbReference>
<name>Q1YMI2_AURMS</name>
<feature type="compositionally biased region" description="Basic and acidic residues" evidence="1">
    <location>
        <begin position="163"/>
        <end position="174"/>
    </location>
</feature>
<sequence>MALIDIVSPGSRQSSPPSSQPQPSEQTPPPAEANSGSGASAPPANGTSSNETQSASANAGTAGTSSSSSGAGASSSNAAASGTASRDSAPVTGAAATRALVVAPRTAAAIDQLREAAMANLEAMRTQSMIDDLGTSATQKTLLTEDEPVGEATQQAPQAVVETVKDAYRESERA</sequence>
<organism evidence="2 3">
    <name type="scientific">Aurantimonas manganoxydans (strain ATCC BAA-1229 / DSM 21871 / SI85-9A1)</name>
    <dbReference type="NCBI Taxonomy" id="287752"/>
    <lineage>
        <taxon>Bacteria</taxon>
        <taxon>Pseudomonadati</taxon>
        <taxon>Pseudomonadota</taxon>
        <taxon>Alphaproteobacteria</taxon>
        <taxon>Hyphomicrobiales</taxon>
        <taxon>Aurantimonadaceae</taxon>
        <taxon>Aurantimonas</taxon>
    </lineage>
</organism>
<dbReference type="EMBL" id="AAPJ01000001">
    <property type="protein sequence ID" value="EAS51399.1"/>
    <property type="molecule type" value="Genomic_DNA"/>
</dbReference>
<feature type="compositionally biased region" description="Low complexity" evidence="1">
    <location>
        <begin position="32"/>
        <end position="85"/>
    </location>
</feature>
<dbReference type="HOGENOM" id="CLU_1538360_0_0_5"/>
<evidence type="ECO:0000313" key="3">
    <source>
        <dbReference type="Proteomes" id="UP000000321"/>
    </source>
</evidence>
<feature type="compositionally biased region" description="Low complexity" evidence="1">
    <location>
        <begin position="8"/>
        <end position="25"/>
    </location>
</feature>
<comment type="caution">
    <text evidence="2">The sequence shown here is derived from an EMBL/GenBank/DDBJ whole genome shotgun (WGS) entry which is preliminary data.</text>
</comment>
<feature type="region of interest" description="Disordered" evidence="1">
    <location>
        <begin position="1"/>
        <end position="92"/>
    </location>
</feature>
<keyword evidence="3" id="KW-1185">Reference proteome</keyword>
<gene>
    <name evidence="2" type="ORF">SI859A1_02215</name>
</gene>
<feature type="region of interest" description="Disordered" evidence="1">
    <location>
        <begin position="147"/>
        <end position="174"/>
    </location>
</feature>
<accession>Q1YMI2</accession>
<protein>
    <submittedName>
        <fullName evidence="2">Uncharacterized protein</fullName>
    </submittedName>
</protein>
<evidence type="ECO:0000313" key="2">
    <source>
        <dbReference type="EMBL" id="EAS51399.1"/>
    </source>
</evidence>
<reference evidence="2 3" key="1">
    <citation type="journal article" date="2008" name="Appl. Environ. Microbiol.">
        <title>Genomic insights into Mn(II) oxidation by the marine alphaproteobacterium Aurantimonas sp. strain SI85-9A1.</title>
        <authorList>
            <person name="Dick G.J."/>
            <person name="Podell S."/>
            <person name="Johnson H.A."/>
            <person name="Rivera-Espinoza Y."/>
            <person name="Bernier-Latmani R."/>
            <person name="McCarthy J.K."/>
            <person name="Torpey J.W."/>
            <person name="Clement B.G."/>
            <person name="Gaasterland T."/>
            <person name="Tebo B.M."/>
        </authorList>
    </citation>
    <scope>NUCLEOTIDE SEQUENCE [LARGE SCALE GENOMIC DNA]</scope>
    <source>
        <strain evidence="2 3">SI85-9A1</strain>
    </source>
</reference>
<evidence type="ECO:0000256" key="1">
    <source>
        <dbReference type="SAM" id="MobiDB-lite"/>
    </source>
</evidence>
<proteinExistence type="predicted"/>
<dbReference type="AlphaFoldDB" id="Q1YMI2"/>